<dbReference type="AlphaFoldDB" id="A0A381VE99"/>
<dbReference type="InterPro" id="IPR011042">
    <property type="entry name" value="6-blade_b-propeller_TolB-like"/>
</dbReference>
<dbReference type="InterPro" id="IPR050952">
    <property type="entry name" value="TRIM-NHL_E3_ligases"/>
</dbReference>
<dbReference type="CDD" id="cd05819">
    <property type="entry name" value="NHL"/>
    <property type="match status" value="1"/>
</dbReference>
<dbReference type="InterPro" id="IPR000033">
    <property type="entry name" value="LDLR_classB_rpt"/>
</dbReference>
<evidence type="ECO:0000256" key="1">
    <source>
        <dbReference type="ARBA" id="ARBA00022737"/>
    </source>
</evidence>
<proteinExistence type="predicted"/>
<reference evidence="2" key="1">
    <citation type="submission" date="2018-05" db="EMBL/GenBank/DDBJ databases">
        <authorList>
            <person name="Lanie J.A."/>
            <person name="Ng W.-L."/>
            <person name="Kazmierczak K.M."/>
            <person name="Andrzejewski T.M."/>
            <person name="Davidsen T.M."/>
            <person name="Wayne K.J."/>
            <person name="Tettelin H."/>
            <person name="Glass J.I."/>
            <person name="Rusch D."/>
            <person name="Podicherti R."/>
            <person name="Tsui H.-C.T."/>
            <person name="Winkler M.E."/>
        </authorList>
    </citation>
    <scope>NUCLEOTIDE SEQUENCE</scope>
</reference>
<evidence type="ECO:0000313" key="2">
    <source>
        <dbReference type="EMBL" id="SVA38632.1"/>
    </source>
</evidence>
<organism evidence="2">
    <name type="scientific">marine metagenome</name>
    <dbReference type="NCBI Taxonomy" id="408172"/>
    <lineage>
        <taxon>unclassified sequences</taxon>
        <taxon>metagenomes</taxon>
        <taxon>ecological metagenomes</taxon>
    </lineage>
</organism>
<dbReference type="Gene3D" id="2.120.10.30">
    <property type="entry name" value="TolB, C-terminal domain"/>
    <property type="match status" value="3"/>
</dbReference>
<dbReference type="SMART" id="SM00135">
    <property type="entry name" value="LY"/>
    <property type="match status" value="2"/>
</dbReference>
<protein>
    <recommendedName>
        <fullName evidence="3">NHL repeat containing protein</fullName>
    </recommendedName>
</protein>
<feature type="non-terminal residue" evidence="2">
    <location>
        <position position="1"/>
    </location>
</feature>
<evidence type="ECO:0008006" key="3">
    <source>
        <dbReference type="Google" id="ProtNLM"/>
    </source>
</evidence>
<accession>A0A381VE99</accession>
<dbReference type="EMBL" id="UINC01008589">
    <property type="protein sequence ID" value="SVA38632.1"/>
    <property type="molecule type" value="Genomic_DNA"/>
</dbReference>
<gene>
    <name evidence="2" type="ORF">METZ01_LOCUS91486</name>
</gene>
<name>A0A381VE99_9ZZZZ</name>
<dbReference type="PROSITE" id="PS51125">
    <property type="entry name" value="NHL"/>
    <property type="match status" value="1"/>
</dbReference>
<dbReference type="PANTHER" id="PTHR24104">
    <property type="entry name" value="E3 UBIQUITIN-PROTEIN LIGASE NHLRC1-RELATED"/>
    <property type="match status" value="1"/>
</dbReference>
<dbReference type="InterPro" id="IPR001258">
    <property type="entry name" value="NHL_repeat"/>
</dbReference>
<dbReference type="Pfam" id="PF01436">
    <property type="entry name" value="NHL"/>
    <property type="match status" value="2"/>
</dbReference>
<keyword evidence="1" id="KW-0677">Repeat</keyword>
<dbReference type="SUPFAM" id="SSF63825">
    <property type="entry name" value="YWTD domain"/>
    <property type="match status" value="3"/>
</dbReference>
<sequence>VALDRVNHRMFVPEPGNIRILVYQLDENGQHVRHTADHVIGHRSVVGRRRQSVTNRTDGAGGAETGLAVDNIYQRLFVRDRNRILVFNVHPDDMQDYPEATHVIGQPDFETMTSGAGQRQFSGAEIIVDEDTQRLFVEDGSRILVFDIDPTRLVDFPNAKIVIGQPDFKSREQGLGPNRLTRAHGIALDPDEQRLFVSDQNNNRILVFDIHPDRLSNDPHAVAVLGQPDFYTNTPRFSGARARPANRFGVRSITPGGLDYDRLHKRLFVSQLPDNRILVFEAAPDKLQDNLEAFVVVGQPDFTTFDPVISQTRFAFPKDPSVDSEKQMLYVSEGFPGGNRVMAFDIRPEVLRSGLAALDVIGHVDDAGRDDFNRRMANDRLDARTTTMARAVALDAVDHRLWVADEYNNRVLGFRLDRHNRLLEYEARWVFGQPDFQTAQAARSATGINVPLALAYDVLDKRLYVGDGWNDRVLIYEANPETLSSGGGHAAVAVLGQPDFETQEPQTARNRFDFAVDIGRGIASNMLPVGIAIDFKNRRAFVADGGNHRVLVFDIDRDRLTSGSDAINVLGQPDFTSGDPGLAAHSLSSPGHLAYDADNDRLFVVDNRNHRLLVFAVAPDVIQDGMAAISVLGQPDFSSTTPATQLRGPGKVITGKSLASPNGVAYDHVKQRLYVADQGADRVLVFDVTADRIKNHPTALAVLGQRDEMSQSGQVLRDVSAQDQLYDPRGLAFDSINQQLYVMDSHWARMLIFRDPSSRHRIEVPPNGVARFSSLDPILALTEPELILGQGKLQVDAGVAGLWMKTRTKVLMDTQTEQQSRLLLNQVAGRLEAPTMHALVLADGRDGAKTVINVTNETESSQAVGFTLRYGNAISSTMETLTLGASMTVDVAELLDGSFDTGALEVTSDAPVSVAAWHVLENKYGEEIISMAPVVRGLSPNSVTVLPHVMIGGGYETDIVLLNVENESVQGEIALIDDEGHEIEYQRYEVSPQEAFIWQPSTGSLIPRRTYAVVHPTSSFTPLISALVSRSDVGLITRVGLEPVANVMYARIPIQSMPDLIRHGQMTRLDLVIANPAEHAASVRFVLRDLDGQEVDRDERLILQGVQSTFTFGSLFNRVQFAGSLSIASDVPIAWSARQVTTNLRGDEILTEIPVLTDSSASGKLVFPYNDGQGNSTQLFMIAGATGRLESHVEFVDMGGQLIDVIAR</sequence>
<dbReference type="GO" id="GO:0008270">
    <property type="term" value="F:zinc ion binding"/>
    <property type="evidence" value="ECO:0007669"/>
    <property type="project" value="UniProtKB-KW"/>
</dbReference>
<feature type="non-terminal residue" evidence="2">
    <location>
        <position position="1208"/>
    </location>
</feature>
<dbReference type="PANTHER" id="PTHR24104:SF25">
    <property type="entry name" value="PROTEIN LIN-41"/>
    <property type="match status" value="1"/>
</dbReference>